<evidence type="ECO:0000256" key="1">
    <source>
        <dbReference type="ARBA" id="ARBA00006068"/>
    </source>
</evidence>
<feature type="region of interest" description="Disordered" evidence="2">
    <location>
        <begin position="372"/>
        <end position="428"/>
    </location>
</feature>
<dbReference type="Pfam" id="PF03816">
    <property type="entry name" value="LytR_cpsA_psr"/>
    <property type="match status" value="1"/>
</dbReference>
<evidence type="ECO:0000256" key="2">
    <source>
        <dbReference type="SAM" id="MobiDB-lite"/>
    </source>
</evidence>
<dbReference type="Gene3D" id="3.40.630.190">
    <property type="entry name" value="LCP protein"/>
    <property type="match status" value="1"/>
</dbReference>
<keyword evidence="6" id="KW-1185">Reference proteome</keyword>
<name>A0A6L5X6C8_9FIRM</name>
<dbReference type="NCBIfam" id="TIGR00350">
    <property type="entry name" value="lytR_cpsA_psr"/>
    <property type="match status" value="1"/>
</dbReference>
<protein>
    <submittedName>
        <fullName evidence="5">LytR family transcriptional regulator</fullName>
    </submittedName>
</protein>
<keyword evidence="3" id="KW-1133">Transmembrane helix</keyword>
<sequence>MSRNENGNPLMTEPKGPRWGRILGIVLVVLLAMVVLGGVGIYFYGHSLIGRANFVSDDQVKQLETLPAEAYEEKTTEQDGLKGASLNQSELGNIQKKMNQENSKVDTIMDSDVYNVLLCGVDRRDKTWNGNSDSMMLVSLNNEKKRVSVISLMRDTYVAIPGHDYDKLNAAYAYGGGPLLLETVRNNYKIDVNRYAAVDFMDMVDVIDDMGGVELTWTDQEVEVANGYMIDMCQNVLNIPYEEHLLPGGGTYNCDGVQAVAYSRNRFVGNSDYTRTQRQRYVVSQMVEKLKSMSATDMMAFVTKVLPLITHNIPETEIWNLVSDAPQLLKYDYVQDRVPYDGLYDTIDVDGQGMLVPDWDDTISQMQRTIYGDGSISKNEDNQKSNVGSDKSGETEFTDEYLQLTGGTGTLFKDGYPTKETEGAVSDS</sequence>
<comment type="similarity">
    <text evidence="1">Belongs to the LytR/CpsA/Psr (LCP) family.</text>
</comment>
<gene>
    <name evidence="5" type="ORF">FYJ35_12775</name>
</gene>
<dbReference type="PANTHER" id="PTHR33392:SF6">
    <property type="entry name" value="POLYISOPRENYL-TEICHOIC ACID--PEPTIDOGLYCAN TEICHOIC ACID TRANSFERASE TAGU"/>
    <property type="match status" value="1"/>
</dbReference>
<dbReference type="EMBL" id="VULZ01000017">
    <property type="protein sequence ID" value="MSS15891.1"/>
    <property type="molecule type" value="Genomic_DNA"/>
</dbReference>
<dbReference type="InterPro" id="IPR050922">
    <property type="entry name" value="LytR/CpsA/Psr_CW_biosynth"/>
</dbReference>
<evidence type="ECO:0000313" key="6">
    <source>
        <dbReference type="Proteomes" id="UP000481852"/>
    </source>
</evidence>
<keyword evidence="3" id="KW-0812">Transmembrane</keyword>
<feature type="transmembrane region" description="Helical" evidence="3">
    <location>
        <begin position="21"/>
        <end position="44"/>
    </location>
</feature>
<dbReference type="Proteomes" id="UP000481852">
    <property type="component" value="Unassembled WGS sequence"/>
</dbReference>
<reference evidence="5 6" key="1">
    <citation type="submission" date="2019-08" db="EMBL/GenBank/DDBJ databases">
        <title>In-depth cultivation of the pig gut microbiome towards novel bacterial diversity and tailored functional studies.</title>
        <authorList>
            <person name="Wylensek D."/>
            <person name="Hitch T.C.A."/>
            <person name="Clavel T."/>
        </authorList>
    </citation>
    <scope>NUCLEOTIDE SEQUENCE [LARGE SCALE GENOMIC DNA]</scope>
    <source>
        <strain evidence="5 6">Oil+RF-744-WCA-WT-11</strain>
    </source>
</reference>
<evidence type="ECO:0000313" key="5">
    <source>
        <dbReference type="EMBL" id="MSS15891.1"/>
    </source>
</evidence>
<dbReference type="PANTHER" id="PTHR33392">
    <property type="entry name" value="POLYISOPRENYL-TEICHOIC ACID--PEPTIDOGLYCAN TEICHOIC ACID TRANSFERASE TAGU"/>
    <property type="match status" value="1"/>
</dbReference>
<proteinExistence type="inferred from homology"/>
<organism evidence="5 6">
    <name type="scientific">Porcincola intestinalis</name>
    <dbReference type="NCBI Taxonomy" id="2606632"/>
    <lineage>
        <taxon>Bacteria</taxon>
        <taxon>Bacillati</taxon>
        <taxon>Bacillota</taxon>
        <taxon>Clostridia</taxon>
        <taxon>Lachnospirales</taxon>
        <taxon>Lachnospiraceae</taxon>
        <taxon>Porcincola</taxon>
    </lineage>
</organism>
<dbReference type="RefSeq" id="WP_154527200.1">
    <property type="nucleotide sequence ID" value="NZ_JAXFDQ010000003.1"/>
</dbReference>
<evidence type="ECO:0000256" key="3">
    <source>
        <dbReference type="SAM" id="Phobius"/>
    </source>
</evidence>
<dbReference type="AlphaFoldDB" id="A0A6L5X6C8"/>
<keyword evidence="3" id="KW-0472">Membrane</keyword>
<accession>A0A6L5X6C8</accession>
<comment type="caution">
    <text evidence="5">The sequence shown here is derived from an EMBL/GenBank/DDBJ whole genome shotgun (WGS) entry which is preliminary data.</text>
</comment>
<dbReference type="InterPro" id="IPR004474">
    <property type="entry name" value="LytR_CpsA_psr"/>
</dbReference>
<feature type="domain" description="Cell envelope-related transcriptional attenuator" evidence="4">
    <location>
        <begin position="131"/>
        <end position="291"/>
    </location>
</feature>
<evidence type="ECO:0000259" key="4">
    <source>
        <dbReference type="Pfam" id="PF03816"/>
    </source>
</evidence>